<dbReference type="AlphaFoldDB" id="A0A3N4IEH1"/>
<evidence type="ECO:0008006" key="4">
    <source>
        <dbReference type="Google" id="ProtNLM"/>
    </source>
</evidence>
<accession>A0A3N4IEH1</accession>
<protein>
    <recommendedName>
        <fullName evidence="4">C2H2-type domain-containing protein</fullName>
    </recommendedName>
</protein>
<feature type="region of interest" description="Disordered" evidence="1">
    <location>
        <begin position="145"/>
        <end position="164"/>
    </location>
</feature>
<feature type="region of interest" description="Disordered" evidence="1">
    <location>
        <begin position="280"/>
        <end position="308"/>
    </location>
</feature>
<reference evidence="2 3" key="1">
    <citation type="journal article" date="2018" name="Nat. Ecol. Evol.">
        <title>Pezizomycetes genomes reveal the molecular basis of ectomycorrhizal truffle lifestyle.</title>
        <authorList>
            <person name="Murat C."/>
            <person name="Payen T."/>
            <person name="Noel B."/>
            <person name="Kuo A."/>
            <person name="Morin E."/>
            <person name="Chen J."/>
            <person name="Kohler A."/>
            <person name="Krizsan K."/>
            <person name="Balestrini R."/>
            <person name="Da Silva C."/>
            <person name="Montanini B."/>
            <person name="Hainaut M."/>
            <person name="Levati E."/>
            <person name="Barry K.W."/>
            <person name="Belfiori B."/>
            <person name="Cichocki N."/>
            <person name="Clum A."/>
            <person name="Dockter R.B."/>
            <person name="Fauchery L."/>
            <person name="Guy J."/>
            <person name="Iotti M."/>
            <person name="Le Tacon F."/>
            <person name="Lindquist E.A."/>
            <person name="Lipzen A."/>
            <person name="Malagnac F."/>
            <person name="Mello A."/>
            <person name="Molinier V."/>
            <person name="Miyauchi S."/>
            <person name="Poulain J."/>
            <person name="Riccioni C."/>
            <person name="Rubini A."/>
            <person name="Sitrit Y."/>
            <person name="Splivallo R."/>
            <person name="Traeger S."/>
            <person name="Wang M."/>
            <person name="Zifcakova L."/>
            <person name="Wipf D."/>
            <person name="Zambonelli A."/>
            <person name="Paolocci F."/>
            <person name="Nowrousian M."/>
            <person name="Ottonello S."/>
            <person name="Baldrian P."/>
            <person name="Spatafora J.W."/>
            <person name="Henrissat B."/>
            <person name="Nagy L.G."/>
            <person name="Aury J.M."/>
            <person name="Wincker P."/>
            <person name="Grigoriev I.V."/>
            <person name="Bonfante P."/>
            <person name="Martin F.M."/>
        </authorList>
    </citation>
    <scope>NUCLEOTIDE SEQUENCE [LARGE SCALE GENOMIC DNA]</scope>
    <source>
        <strain evidence="2 3">RN42</strain>
    </source>
</reference>
<evidence type="ECO:0000256" key="1">
    <source>
        <dbReference type="SAM" id="MobiDB-lite"/>
    </source>
</evidence>
<keyword evidence="3" id="KW-1185">Reference proteome</keyword>
<proteinExistence type="predicted"/>
<dbReference type="EMBL" id="ML119662">
    <property type="protein sequence ID" value="RPA83857.1"/>
    <property type="molecule type" value="Genomic_DNA"/>
</dbReference>
<gene>
    <name evidence="2" type="ORF">BJ508DRAFT_304382</name>
</gene>
<organism evidence="2 3">
    <name type="scientific">Ascobolus immersus RN42</name>
    <dbReference type="NCBI Taxonomy" id="1160509"/>
    <lineage>
        <taxon>Eukaryota</taxon>
        <taxon>Fungi</taxon>
        <taxon>Dikarya</taxon>
        <taxon>Ascomycota</taxon>
        <taxon>Pezizomycotina</taxon>
        <taxon>Pezizomycetes</taxon>
        <taxon>Pezizales</taxon>
        <taxon>Ascobolaceae</taxon>
        <taxon>Ascobolus</taxon>
    </lineage>
</organism>
<evidence type="ECO:0000313" key="2">
    <source>
        <dbReference type="EMBL" id="RPA83857.1"/>
    </source>
</evidence>
<evidence type="ECO:0000313" key="3">
    <source>
        <dbReference type="Proteomes" id="UP000275078"/>
    </source>
</evidence>
<dbReference type="PANTHER" id="PTHR35391:SF7">
    <property type="entry name" value="C2H2-TYPE DOMAIN-CONTAINING PROTEIN"/>
    <property type="match status" value="1"/>
</dbReference>
<dbReference type="Proteomes" id="UP000275078">
    <property type="component" value="Unassembled WGS sequence"/>
</dbReference>
<name>A0A3N4IEH1_ASCIM</name>
<sequence length="628" mass="70798">MEDDMMQDDVKPENVPLPTISELAHRIQRNFSTLATSISRQTLEGDTGMGRKGAEIHELHDRFWQWAGNLGALRPPDDRLSLDYRLRSAENVQSTIFNSLSDLQEAIGMVNGILDNTRPNRRGSGLLGPDPASTSILLEEYGISLSSSSSESDDSGSSSRPSSVDGRTLFGATYELDEWMSAIRGGINSLFREAIFVRRFSKDDRRERARRTKLFDNSSDTLHVLARYPSIDGTFARRLGEANARRRQYFKYCKEHQARLHDQSGLIKPSLQAVKPEIPQSHPAQVPDHPNEFYNSSSLPASTIRDPSTVPAETTVTEFLAEHDSLVIERAESVASTFSVATTIVTCDDDTRSQFPPVPIEARAGVDFVCPLCHVVLKGLDPRLPEKQDYKWRKHILHDMEPYICTFSSCGLETYKTQHDWFSHELLIHRNDWICNQCKDIFEDLDRFRQHVLRCQLQIPSGTLDHGTSSELKMMVSAIVEDSKRSPKYIAAHDCPFCMDDSWASEDVPSMAGGLSEPLDPSRTLVVETDKFKKHVGRHMQTIALFSLPRALLFCGDDDDSERGSHTTKDLLGDLGPSFHWGRVDCGRGWLIVSQKRATFLAFACFVKLFRDSSKHTPTFWLDICVLN</sequence>
<dbReference type="PANTHER" id="PTHR35391">
    <property type="entry name" value="C2H2-TYPE DOMAIN-CONTAINING PROTEIN-RELATED"/>
    <property type="match status" value="1"/>
</dbReference>
<dbReference type="OrthoDB" id="6133115at2759"/>
<dbReference type="STRING" id="1160509.A0A3N4IEH1"/>